<evidence type="ECO:0000256" key="1">
    <source>
        <dbReference type="ARBA" id="ARBA00022737"/>
    </source>
</evidence>
<dbReference type="AlphaFoldDB" id="A0A5C1H8E7"/>
<dbReference type="CDD" id="cd00009">
    <property type="entry name" value="AAA"/>
    <property type="match status" value="1"/>
</dbReference>
<dbReference type="SMART" id="SM00382">
    <property type="entry name" value="AAA"/>
    <property type="match status" value="2"/>
</dbReference>
<dbReference type="Pfam" id="PF17871">
    <property type="entry name" value="AAA_lid_9"/>
    <property type="match status" value="1"/>
</dbReference>
<keyword evidence="2" id="KW-0547">Nucleotide-binding</keyword>
<dbReference type="InterPro" id="IPR036628">
    <property type="entry name" value="Clp_N_dom_sf"/>
</dbReference>
<dbReference type="InterPro" id="IPR003593">
    <property type="entry name" value="AAA+_ATPase"/>
</dbReference>
<proteinExistence type="predicted"/>
<dbReference type="GO" id="GO:0006508">
    <property type="term" value="P:proteolysis"/>
    <property type="evidence" value="ECO:0007669"/>
    <property type="project" value="UniProtKB-KW"/>
</dbReference>
<evidence type="ECO:0000259" key="5">
    <source>
        <dbReference type="SMART" id="SM00382"/>
    </source>
</evidence>
<feature type="domain" description="AAA+ ATPase" evidence="5">
    <location>
        <begin position="184"/>
        <end position="333"/>
    </location>
</feature>
<evidence type="ECO:0000313" key="7">
    <source>
        <dbReference type="EMBL" id="QEM01759.1"/>
    </source>
</evidence>
<dbReference type="SMART" id="SM01086">
    <property type="entry name" value="ClpB_D2-small"/>
    <property type="match status" value="1"/>
</dbReference>
<sequence>MILLHSDFYLNWTKEIFNILLKSEQLAYKYNNLYIEPIHILSSIFITNNLVSSLFFKNKVNIKNIIEKILLKYSTNNLINSYSQISFSINSLNLIKKFFNFKNTFNSINLLLLLLKENELLVNELFKELNFNTNILFNLESLSNNNILNNPIYSKYFISKKINNNIYLRSIEVNNIIKILGKTYKRNPILIGEPGVGKTCIIESLYNKIQTKNVPNFLKNKEFKFLNLSLLNKTSQYKGEFEEHFEHLIQASKLHKNLIIICLDIHYLFNLFTSINSIDQDNSSSLILFKTAFDSKQIQLIGTTTPLEYKKQLKLNPKLEEIFDTILITEPTEKETFKILISESKKLENFYNIKISNLILKESIKLSKIYIKNKFLPLKALEILDLACIESQLCKNNCNTELDMKYIYKSISTLSGLPENIINNQINTSPNLINLETLLKQNIFGQTEAIEYISNTIKRAYLGLKQLNKPIGSWILCGPSGTGKTEVAKTLAKILFGSEKEMIRFDMSEYMEKHSLSKLIGSPPGYIGYGEGGQLTEAVNKKPFSVLLFDEIEKAHVDVANLMLQILDDGRLTDSSGKHVNFSNTIILFTSNLGCPTSIENYKLINFKDTILTSIKTYFKPEFINRLNDIIIFNALTVTDLINICNKFINQLQFQLASTNPNVKLFINTNLKHFISILAYNPIYGARPLKRLIEKLIETPLTNLLIKFNFKTPHLISFIFNTTYKKINYWITKLN</sequence>
<dbReference type="Gene3D" id="1.10.8.60">
    <property type="match status" value="2"/>
</dbReference>
<dbReference type="CDD" id="cd19499">
    <property type="entry name" value="RecA-like_ClpB_Hsp104-like"/>
    <property type="match status" value="1"/>
</dbReference>
<dbReference type="GO" id="GO:0005524">
    <property type="term" value="F:ATP binding"/>
    <property type="evidence" value="ECO:0007669"/>
    <property type="project" value="UniProtKB-KW"/>
</dbReference>
<dbReference type="Pfam" id="PF10431">
    <property type="entry name" value="ClpB_D2-small"/>
    <property type="match status" value="1"/>
</dbReference>
<dbReference type="InterPro" id="IPR041546">
    <property type="entry name" value="ClpA/ClpB_AAA_lid"/>
</dbReference>
<dbReference type="FunFam" id="3.40.50.300:FF:000025">
    <property type="entry name" value="ATP-dependent Clp protease subunit"/>
    <property type="match status" value="1"/>
</dbReference>
<dbReference type="GO" id="GO:0016887">
    <property type="term" value="F:ATP hydrolysis activity"/>
    <property type="evidence" value="ECO:0007669"/>
    <property type="project" value="InterPro"/>
</dbReference>
<reference evidence="7" key="1">
    <citation type="journal article" date="2019" name="Genome Biol. Evol.">
        <title>Nephromyces represents a diverse and novel lineage of the Apicomplexa that has retained apicoplasts.</title>
        <authorList>
            <person name="Munoz-Gomez S.A."/>
            <person name="Durnin K."/>
            <person name="Eme L."/>
            <person name="Paight C."/>
            <person name="Lane C.E."/>
            <person name="Saffo M.B."/>
            <person name="Slamovits C.H."/>
        </authorList>
    </citation>
    <scope>NUCLEOTIDE SEQUENCE</scope>
    <source>
        <strain evidence="7">656</strain>
    </source>
</reference>
<dbReference type="PRINTS" id="PR00300">
    <property type="entry name" value="CLPPROTEASEA"/>
</dbReference>
<dbReference type="PANTHER" id="PTHR11638:SF18">
    <property type="entry name" value="HEAT SHOCK PROTEIN 104"/>
    <property type="match status" value="1"/>
</dbReference>
<dbReference type="InterPro" id="IPR027417">
    <property type="entry name" value="P-loop_NTPase"/>
</dbReference>
<dbReference type="InterPro" id="IPR019489">
    <property type="entry name" value="Clp_ATPase_C"/>
</dbReference>
<dbReference type="InterPro" id="IPR028299">
    <property type="entry name" value="ClpA/B_CS2"/>
</dbReference>
<keyword evidence="7" id="KW-0378">Hydrolase</keyword>
<protein>
    <submittedName>
        <fullName evidence="7">ATP-dependent Clp protease ATP-binding subunit</fullName>
    </submittedName>
</protein>
<keyword evidence="3 7" id="KW-0067">ATP-binding</keyword>
<dbReference type="PROSITE" id="PS00871">
    <property type="entry name" value="CLPAB_2"/>
    <property type="match status" value="1"/>
</dbReference>
<feature type="domain" description="AAA+ ATPase" evidence="5">
    <location>
        <begin position="470"/>
        <end position="637"/>
    </location>
</feature>
<dbReference type="Pfam" id="PF07724">
    <property type="entry name" value="AAA_2"/>
    <property type="match status" value="1"/>
</dbReference>
<evidence type="ECO:0000256" key="2">
    <source>
        <dbReference type="ARBA" id="ARBA00022741"/>
    </source>
</evidence>
<evidence type="ECO:0000256" key="4">
    <source>
        <dbReference type="ARBA" id="ARBA00023186"/>
    </source>
</evidence>
<name>A0A5C1H8E7_9APIC</name>
<dbReference type="SUPFAM" id="SSF52540">
    <property type="entry name" value="P-loop containing nucleoside triphosphate hydrolases"/>
    <property type="match status" value="2"/>
</dbReference>
<organism evidence="7">
    <name type="scientific">Nephromyces sp. ex Molgula occidentalis</name>
    <dbReference type="NCBI Taxonomy" id="2544991"/>
    <lineage>
        <taxon>Eukaryota</taxon>
        <taxon>Sar</taxon>
        <taxon>Alveolata</taxon>
        <taxon>Apicomplexa</taxon>
        <taxon>Aconoidasida</taxon>
        <taxon>Nephromycida</taxon>
        <taxon>Nephromyces</taxon>
    </lineage>
</organism>
<dbReference type="GO" id="GO:0034605">
    <property type="term" value="P:cellular response to heat"/>
    <property type="evidence" value="ECO:0007669"/>
    <property type="project" value="TreeGrafter"/>
</dbReference>
<dbReference type="Gene3D" id="3.40.50.300">
    <property type="entry name" value="P-loop containing nucleotide triphosphate hydrolases"/>
    <property type="match status" value="2"/>
</dbReference>
<dbReference type="PANTHER" id="PTHR11638">
    <property type="entry name" value="ATP-DEPENDENT CLP PROTEASE"/>
    <property type="match status" value="1"/>
</dbReference>
<keyword evidence="4" id="KW-0143">Chaperone</keyword>
<dbReference type="Pfam" id="PF00004">
    <property type="entry name" value="AAA"/>
    <property type="match status" value="1"/>
</dbReference>
<dbReference type="EMBL" id="MK573206">
    <property type="protein sequence ID" value="QEM01759.1"/>
    <property type="molecule type" value="Genomic_DNA"/>
</dbReference>
<dbReference type="InterPro" id="IPR050130">
    <property type="entry name" value="ClpA_ClpB"/>
</dbReference>
<evidence type="ECO:0000259" key="6">
    <source>
        <dbReference type="SMART" id="SM01086"/>
    </source>
</evidence>
<keyword evidence="1" id="KW-0677">Repeat</keyword>
<evidence type="ECO:0000256" key="3">
    <source>
        <dbReference type="ARBA" id="ARBA00022840"/>
    </source>
</evidence>
<gene>
    <name evidence="7" type="primary">clpC</name>
</gene>
<dbReference type="InterPro" id="IPR003959">
    <property type="entry name" value="ATPase_AAA_core"/>
</dbReference>
<dbReference type="GO" id="GO:0005737">
    <property type="term" value="C:cytoplasm"/>
    <property type="evidence" value="ECO:0007669"/>
    <property type="project" value="TreeGrafter"/>
</dbReference>
<accession>A0A5C1H8E7</accession>
<keyword evidence="7" id="KW-0645">Protease</keyword>
<dbReference type="SUPFAM" id="SSF81923">
    <property type="entry name" value="Double Clp-N motif"/>
    <property type="match status" value="1"/>
</dbReference>
<feature type="domain" description="Clp ATPase C-terminal" evidence="6">
    <location>
        <begin position="636"/>
        <end position="729"/>
    </location>
</feature>
<dbReference type="InterPro" id="IPR001270">
    <property type="entry name" value="ClpA/B"/>
</dbReference>
<dbReference type="GO" id="GO:0008233">
    <property type="term" value="F:peptidase activity"/>
    <property type="evidence" value="ECO:0007669"/>
    <property type="project" value="UniProtKB-KW"/>
</dbReference>